<feature type="transmembrane region" description="Helical" evidence="1">
    <location>
        <begin position="104"/>
        <end position="123"/>
    </location>
</feature>
<keyword evidence="1" id="KW-0472">Membrane</keyword>
<organism evidence="2 3">
    <name type="scientific">Maribacter aquivivus</name>
    <dbReference type="NCBI Taxonomy" id="228958"/>
    <lineage>
        <taxon>Bacteria</taxon>
        <taxon>Pseudomonadati</taxon>
        <taxon>Bacteroidota</taxon>
        <taxon>Flavobacteriia</taxon>
        <taxon>Flavobacteriales</taxon>
        <taxon>Flavobacteriaceae</taxon>
        <taxon>Maribacter</taxon>
    </lineage>
</organism>
<gene>
    <name evidence="2" type="ORF">SAMN04488007_3655</name>
</gene>
<accession>A0A1M6UIC2</accession>
<keyword evidence="1" id="KW-0812">Transmembrane</keyword>
<dbReference type="AlphaFoldDB" id="A0A1M6UIC2"/>
<reference evidence="3" key="1">
    <citation type="submission" date="2016-11" db="EMBL/GenBank/DDBJ databases">
        <authorList>
            <person name="Varghese N."/>
            <person name="Submissions S."/>
        </authorList>
    </citation>
    <scope>NUCLEOTIDE SEQUENCE [LARGE SCALE GENOMIC DNA]</scope>
    <source>
        <strain evidence="3">DSM 16478</strain>
    </source>
</reference>
<sequence length="161" mass="18451">MILTIKISLLIVLALITLQDIREKKVSWVLFPITGLLLFVLYENKTIIQYSYIFLVMNIILTTSILAILFLYTRIIRKMKFLNVSFGLGDVLFFYAFALGFPTVTFLILFVSSIIFSLMVSLIQKKKNKANGIPLAGLMSLFLVFVFSIEFLPNQPSLYNF</sequence>
<protein>
    <recommendedName>
        <fullName evidence="4">Type IV leader peptidase family protein</fullName>
    </recommendedName>
</protein>
<feature type="transmembrane region" description="Helical" evidence="1">
    <location>
        <begin position="47"/>
        <end position="72"/>
    </location>
</feature>
<evidence type="ECO:0000313" key="2">
    <source>
        <dbReference type="EMBL" id="SHK68910.1"/>
    </source>
</evidence>
<evidence type="ECO:0000256" key="1">
    <source>
        <dbReference type="SAM" id="Phobius"/>
    </source>
</evidence>
<dbReference type="STRING" id="228958.SAMN04488007_3655"/>
<proteinExistence type="predicted"/>
<name>A0A1M6UIC2_9FLAO</name>
<evidence type="ECO:0000313" key="3">
    <source>
        <dbReference type="Proteomes" id="UP000184314"/>
    </source>
</evidence>
<dbReference type="Proteomes" id="UP000184314">
    <property type="component" value="Unassembled WGS sequence"/>
</dbReference>
<evidence type="ECO:0008006" key="4">
    <source>
        <dbReference type="Google" id="ProtNLM"/>
    </source>
</evidence>
<keyword evidence="3" id="KW-1185">Reference proteome</keyword>
<keyword evidence="1" id="KW-1133">Transmembrane helix</keyword>
<feature type="transmembrane region" description="Helical" evidence="1">
    <location>
        <begin position="135"/>
        <end position="152"/>
    </location>
</feature>
<dbReference type="EMBL" id="FQZX01000003">
    <property type="protein sequence ID" value="SHK68910.1"/>
    <property type="molecule type" value="Genomic_DNA"/>
</dbReference>